<evidence type="ECO:0000259" key="2">
    <source>
        <dbReference type="Pfam" id="PF10006"/>
    </source>
</evidence>
<organism evidence="3 4">
    <name type="scientific">Rhodanobacter denitrificans</name>
    <dbReference type="NCBI Taxonomy" id="666685"/>
    <lineage>
        <taxon>Bacteria</taxon>
        <taxon>Pseudomonadati</taxon>
        <taxon>Pseudomonadota</taxon>
        <taxon>Gammaproteobacteria</taxon>
        <taxon>Lysobacterales</taxon>
        <taxon>Rhodanobacteraceae</taxon>
        <taxon>Rhodanobacter</taxon>
    </lineage>
</organism>
<dbReference type="OrthoDB" id="5958858at2"/>
<dbReference type="AlphaFoldDB" id="A0A368KAR3"/>
<feature type="region of interest" description="Disordered" evidence="1">
    <location>
        <begin position="1"/>
        <end position="24"/>
    </location>
</feature>
<dbReference type="InterPro" id="IPR018720">
    <property type="entry name" value="DUF2249"/>
</dbReference>
<proteinExistence type="predicted"/>
<sequence length="94" mass="9516">MRADPPSPGCRVDDGAPTELDLRRLPSPEPMLRALAAADALAPGQGVQVLTPLLPLPLLEVLAARGLHASASVLPTGGARVLIRRPDGDGAAGA</sequence>
<reference evidence="3 4" key="1">
    <citation type="submission" date="2018-05" db="EMBL/GenBank/DDBJ databases">
        <title>Draft genome sequence of Rhodanobacter denitrificans Yn1 isolated from gold copper mine.</title>
        <authorList>
            <person name="Yang N."/>
            <person name="Mazhar H.S."/>
            <person name="Rensing C."/>
        </authorList>
    </citation>
    <scope>NUCLEOTIDE SEQUENCE [LARGE SCALE GENOMIC DNA]</scope>
    <source>
        <strain evidence="3 4">Yn1</strain>
    </source>
</reference>
<dbReference type="Pfam" id="PF10006">
    <property type="entry name" value="DUF2249"/>
    <property type="match status" value="1"/>
</dbReference>
<evidence type="ECO:0000313" key="3">
    <source>
        <dbReference type="EMBL" id="RCS28944.1"/>
    </source>
</evidence>
<dbReference type="PROSITE" id="PS51300">
    <property type="entry name" value="NIRD"/>
    <property type="match status" value="1"/>
</dbReference>
<gene>
    <name evidence="3" type="ORF">DEO45_14720</name>
</gene>
<feature type="domain" description="DUF2249" evidence="2">
    <location>
        <begin position="19"/>
        <end position="84"/>
    </location>
</feature>
<dbReference type="RefSeq" id="WP_114345120.1">
    <property type="nucleotide sequence ID" value="NZ_QFWQ01000009.1"/>
</dbReference>
<name>A0A368KAR3_9GAMM</name>
<evidence type="ECO:0000313" key="4">
    <source>
        <dbReference type="Proteomes" id="UP000252387"/>
    </source>
</evidence>
<protein>
    <submittedName>
        <fullName evidence="3">DUF2249 domain-containing protein</fullName>
    </submittedName>
</protein>
<dbReference type="Proteomes" id="UP000252387">
    <property type="component" value="Unassembled WGS sequence"/>
</dbReference>
<keyword evidence="4" id="KW-1185">Reference proteome</keyword>
<evidence type="ECO:0000256" key="1">
    <source>
        <dbReference type="SAM" id="MobiDB-lite"/>
    </source>
</evidence>
<dbReference type="InterPro" id="IPR036868">
    <property type="entry name" value="TusA-like_sf"/>
</dbReference>
<accession>A0A368KAR3</accession>
<dbReference type="SUPFAM" id="SSF64307">
    <property type="entry name" value="SirA-like"/>
    <property type="match status" value="1"/>
</dbReference>
<comment type="caution">
    <text evidence="3">The sequence shown here is derived from an EMBL/GenBank/DDBJ whole genome shotgun (WGS) entry which is preliminary data.</text>
</comment>
<dbReference type="EMBL" id="QFWQ01000009">
    <property type="protein sequence ID" value="RCS28944.1"/>
    <property type="molecule type" value="Genomic_DNA"/>
</dbReference>